<evidence type="ECO:0000313" key="1">
    <source>
        <dbReference type="EMBL" id="GAI53064.1"/>
    </source>
</evidence>
<protein>
    <submittedName>
        <fullName evidence="1">Uncharacterized protein</fullName>
    </submittedName>
</protein>
<dbReference type="EMBL" id="BARV01039003">
    <property type="protein sequence ID" value="GAI53064.1"/>
    <property type="molecule type" value="Genomic_DNA"/>
</dbReference>
<dbReference type="AlphaFoldDB" id="X1RBU3"/>
<reference evidence="1" key="1">
    <citation type="journal article" date="2014" name="Front. Microbiol.">
        <title>High frequency of phylogenetically diverse reductive dehalogenase-homologous genes in deep subseafloor sedimentary metagenomes.</title>
        <authorList>
            <person name="Kawai M."/>
            <person name="Futagami T."/>
            <person name="Toyoda A."/>
            <person name="Takaki Y."/>
            <person name="Nishi S."/>
            <person name="Hori S."/>
            <person name="Arai W."/>
            <person name="Tsubouchi T."/>
            <person name="Morono Y."/>
            <person name="Uchiyama I."/>
            <person name="Ito T."/>
            <person name="Fujiyama A."/>
            <person name="Inagaki F."/>
            <person name="Takami H."/>
        </authorList>
    </citation>
    <scope>NUCLEOTIDE SEQUENCE</scope>
    <source>
        <strain evidence="1">Expedition CK06-06</strain>
    </source>
</reference>
<organism evidence="1">
    <name type="scientific">marine sediment metagenome</name>
    <dbReference type="NCBI Taxonomy" id="412755"/>
    <lineage>
        <taxon>unclassified sequences</taxon>
        <taxon>metagenomes</taxon>
        <taxon>ecological metagenomes</taxon>
    </lineage>
</organism>
<sequence>AETAIVSMRSDNIFEVKRYDKPEDIKDYFQENQHGAN</sequence>
<accession>X1RBU3</accession>
<proteinExistence type="predicted"/>
<comment type="caution">
    <text evidence="1">The sequence shown here is derived from an EMBL/GenBank/DDBJ whole genome shotgun (WGS) entry which is preliminary data.</text>
</comment>
<feature type="non-terminal residue" evidence="1">
    <location>
        <position position="1"/>
    </location>
</feature>
<gene>
    <name evidence="1" type="ORF">S06H3_59911</name>
</gene>
<name>X1RBU3_9ZZZZ</name>